<sequence>MKICLAQVLSRRFIGRLTRSKV</sequence>
<proteinExistence type="predicted"/>
<dbReference type="AlphaFoldDB" id="A0A2P2NU52"/>
<organism evidence="1">
    <name type="scientific">Rhizophora mucronata</name>
    <name type="common">Asiatic mangrove</name>
    <dbReference type="NCBI Taxonomy" id="61149"/>
    <lineage>
        <taxon>Eukaryota</taxon>
        <taxon>Viridiplantae</taxon>
        <taxon>Streptophyta</taxon>
        <taxon>Embryophyta</taxon>
        <taxon>Tracheophyta</taxon>
        <taxon>Spermatophyta</taxon>
        <taxon>Magnoliopsida</taxon>
        <taxon>eudicotyledons</taxon>
        <taxon>Gunneridae</taxon>
        <taxon>Pentapetalae</taxon>
        <taxon>rosids</taxon>
        <taxon>fabids</taxon>
        <taxon>Malpighiales</taxon>
        <taxon>Rhizophoraceae</taxon>
        <taxon>Rhizophora</taxon>
    </lineage>
</organism>
<name>A0A2P2NU52_RHIMU</name>
<reference evidence="1" key="1">
    <citation type="submission" date="2018-02" db="EMBL/GenBank/DDBJ databases">
        <title>Rhizophora mucronata_Transcriptome.</title>
        <authorList>
            <person name="Meera S.P."/>
            <person name="Sreeshan A."/>
            <person name="Augustine A."/>
        </authorList>
    </citation>
    <scope>NUCLEOTIDE SEQUENCE</scope>
    <source>
        <tissue evidence="1">Leaf</tissue>
    </source>
</reference>
<dbReference type="EMBL" id="GGEC01065486">
    <property type="protein sequence ID" value="MBX45970.1"/>
    <property type="molecule type" value="Transcribed_RNA"/>
</dbReference>
<evidence type="ECO:0000313" key="1">
    <source>
        <dbReference type="EMBL" id="MBX45970.1"/>
    </source>
</evidence>
<accession>A0A2P2NU52</accession>
<protein>
    <submittedName>
        <fullName evidence="1">Uncharacterized protein</fullName>
    </submittedName>
</protein>